<organism evidence="2">
    <name type="scientific">Ixodes ricinus</name>
    <name type="common">Common tick</name>
    <name type="synonym">Acarus ricinus</name>
    <dbReference type="NCBI Taxonomy" id="34613"/>
    <lineage>
        <taxon>Eukaryota</taxon>
        <taxon>Metazoa</taxon>
        <taxon>Ecdysozoa</taxon>
        <taxon>Arthropoda</taxon>
        <taxon>Chelicerata</taxon>
        <taxon>Arachnida</taxon>
        <taxon>Acari</taxon>
        <taxon>Parasitiformes</taxon>
        <taxon>Ixodida</taxon>
        <taxon>Ixodoidea</taxon>
        <taxon>Ixodidae</taxon>
        <taxon>Ixodinae</taxon>
        <taxon>Ixodes</taxon>
    </lineage>
</organism>
<reference evidence="2" key="1">
    <citation type="submission" date="2019-12" db="EMBL/GenBank/DDBJ databases">
        <title>An insight into the sialome of adult female Ixodes ricinus ticks feeding for 6 days.</title>
        <authorList>
            <person name="Perner J."/>
            <person name="Ribeiro J.M.C."/>
        </authorList>
    </citation>
    <scope>NUCLEOTIDE SEQUENCE</scope>
    <source>
        <strain evidence="2">Semi-engorged</strain>
        <tissue evidence="2">Salivary glands</tissue>
    </source>
</reference>
<protein>
    <submittedName>
        <fullName evidence="2">Putative secreted protein</fullName>
    </submittedName>
</protein>
<dbReference type="EMBL" id="GIFC01000131">
    <property type="protein sequence ID" value="MXU82214.1"/>
    <property type="molecule type" value="Transcribed_RNA"/>
</dbReference>
<keyword evidence="1" id="KW-0472">Membrane</keyword>
<evidence type="ECO:0000256" key="1">
    <source>
        <dbReference type="SAM" id="Phobius"/>
    </source>
</evidence>
<proteinExistence type="predicted"/>
<feature type="transmembrane region" description="Helical" evidence="1">
    <location>
        <begin position="27"/>
        <end position="44"/>
    </location>
</feature>
<keyword evidence="1" id="KW-1133">Transmembrane helix</keyword>
<name>A0A6B0U0K6_IXORI</name>
<dbReference type="AlphaFoldDB" id="A0A6B0U0K6"/>
<accession>A0A6B0U0K6</accession>
<sequence>MRWKLSITAVLALNAIGYYPRNYLCLLVLIVCNTCNLMFASILVQQCVKQLSVSFSYGALFLCIELL</sequence>
<keyword evidence="1" id="KW-0812">Transmembrane</keyword>
<evidence type="ECO:0000313" key="2">
    <source>
        <dbReference type="EMBL" id="MXU82214.1"/>
    </source>
</evidence>